<dbReference type="AlphaFoldDB" id="A0A9X3EE66"/>
<accession>A0A9X3EE66</accession>
<dbReference type="Proteomes" id="UP001150830">
    <property type="component" value="Unassembled WGS sequence"/>
</dbReference>
<keyword evidence="2" id="KW-1185">Reference proteome</keyword>
<comment type="caution">
    <text evidence="1">The sequence shown here is derived from an EMBL/GenBank/DDBJ whole genome shotgun (WGS) entry which is preliminary data.</text>
</comment>
<dbReference type="EMBL" id="JAPNOA010000024">
    <property type="protein sequence ID" value="MCY0965164.1"/>
    <property type="molecule type" value="Genomic_DNA"/>
</dbReference>
<reference evidence="1" key="1">
    <citation type="submission" date="2022-11" db="EMBL/GenBank/DDBJ databases">
        <title>Parathalassolutuus dongxingensis gen. nov., sp. nov., a novel member of family Oceanospirillaceae isolated from a coastal shrimp pond in Guangxi, China.</title>
        <authorList>
            <person name="Chen H."/>
        </authorList>
    </citation>
    <scope>NUCLEOTIDE SEQUENCE</scope>
    <source>
        <strain evidence="1">G-43</strain>
    </source>
</reference>
<organism evidence="1 2">
    <name type="scientific">Parathalassolituus penaei</name>
    <dbReference type="NCBI Taxonomy" id="2997323"/>
    <lineage>
        <taxon>Bacteria</taxon>
        <taxon>Pseudomonadati</taxon>
        <taxon>Pseudomonadota</taxon>
        <taxon>Gammaproteobacteria</taxon>
        <taxon>Oceanospirillales</taxon>
        <taxon>Oceanospirillaceae</taxon>
        <taxon>Parathalassolituus</taxon>
    </lineage>
</organism>
<name>A0A9X3EE66_9GAMM</name>
<dbReference type="RefSeq" id="WP_283173379.1">
    <property type="nucleotide sequence ID" value="NZ_JAPNOA010000024.1"/>
</dbReference>
<protein>
    <submittedName>
        <fullName evidence="1">Uncharacterized protein</fullName>
    </submittedName>
</protein>
<proteinExistence type="predicted"/>
<sequence length="118" mass="13762">MHNSAPCTTRNGKLRSCYPSEEDARNAADYAQDAYGNAMVPYLCDRCNHWHLCPQDRYTPSATCHYCTDGNGRPKQLYLTYESAQKRAHLRYQEDGVRLNVYECCHNRGWHLTKNDLW</sequence>
<gene>
    <name evidence="1" type="ORF">OUO13_08205</name>
</gene>
<evidence type="ECO:0000313" key="1">
    <source>
        <dbReference type="EMBL" id="MCY0965164.1"/>
    </source>
</evidence>
<evidence type="ECO:0000313" key="2">
    <source>
        <dbReference type="Proteomes" id="UP001150830"/>
    </source>
</evidence>